<dbReference type="Proteomes" id="UP001500707">
    <property type="component" value="Unassembled WGS sequence"/>
</dbReference>
<reference evidence="2" key="1">
    <citation type="journal article" date="2019" name="Int. J. Syst. Evol. Microbiol.">
        <title>The Global Catalogue of Microorganisms (GCM) 10K type strain sequencing project: providing services to taxonomists for standard genome sequencing and annotation.</title>
        <authorList>
            <consortium name="The Broad Institute Genomics Platform"/>
            <consortium name="The Broad Institute Genome Sequencing Center for Infectious Disease"/>
            <person name="Wu L."/>
            <person name="Ma J."/>
        </authorList>
    </citation>
    <scope>NUCLEOTIDE SEQUENCE [LARGE SCALE GENOMIC DNA]</scope>
    <source>
        <strain evidence="2">JCM 17656</strain>
    </source>
</reference>
<dbReference type="EMBL" id="BAABCE010000039">
    <property type="protein sequence ID" value="GAA3595757.1"/>
    <property type="molecule type" value="Genomic_DNA"/>
</dbReference>
<accession>A0ABP6Z318</accession>
<dbReference type="PANTHER" id="PTHR33498:SF1">
    <property type="entry name" value="TRANSPOSASE FOR INSERTION SEQUENCE ELEMENT IS1557"/>
    <property type="match status" value="1"/>
</dbReference>
<evidence type="ECO:0008006" key="3">
    <source>
        <dbReference type="Google" id="ProtNLM"/>
    </source>
</evidence>
<comment type="caution">
    <text evidence="1">The sequence shown here is derived from an EMBL/GenBank/DDBJ whole genome shotgun (WGS) entry which is preliminary data.</text>
</comment>
<proteinExistence type="predicted"/>
<dbReference type="PANTHER" id="PTHR33498">
    <property type="entry name" value="TRANSPOSASE FOR INSERTION SEQUENCE ELEMENT IS1557"/>
    <property type="match status" value="1"/>
</dbReference>
<gene>
    <name evidence="1" type="ORF">GCM10022295_91110</name>
</gene>
<evidence type="ECO:0000313" key="2">
    <source>
        <dbReference type="Proteomes" id="UP001500707"/>
    </source>
</evidence>
<keyword evidence="2" id="KW-1185">Reference proteome</keyword>
<organism evidence="1 2">
    <name type="scientific">Streptomyces osmaniensis</name>
    <dbReference type="NCBI Taxonomy" id="593134"/>
    <lineage>
        <taxon>Bacteria</taxon>
        <taxon>Bacillati</taxon>
        <taxon>Actinomycetota</taxon>
        <taxon>Actinomycetes</taxon>
        <taxon>Kitasatosporales</taxon>
        <taxon>Streptomycetaceae</taxon>
        <taxon>Streptomyces</taxon>
    </lineage>
</organism>
<name>A0ABP6Z318_9ACTN</name>
<sequence length="82" mass="9107">MLTHWLEQLAASRLPALASPANAIREDQPAVVQGITTPFNSGVNEGRITDLKLQKRITAGRAGVPLLRHRVILMALLRRRYP</sequence>
<dbReference type="InterPro" id="IPR047951">
    <property type="entry name" value="Transpos_ISL3"/>
</dbReference>
<protein>
    <recommendedName>
        <fullName evidence="3">Transposase</fullName>
    </recommendedName>
</protein>
<evidence type="ECO:0000313" key="1">
    <source>
        <dbReference type="EMBL" id="GAA3595757.1"/>
    </source>
</evidence>